<protein>
    <recommendedName>
        <fullName evidence="11">Peptide hydrolase</fullName>
        <ecNumber evidence="11">3.4.-.-</ecNumber>
    </recommendedName>
</protein>
<dbReference type="GO" id="GO:0008235">
    <property type="term" value="F:metalloexopeptidase activity"/>
    <property type="evidence" value="ECO:0007669"/>
    <property type="project" value="InterPro"/>
</dbReference>
<feature type="domain" description="Peptidase M28" evidence="12">
    <location>
        <begin position="99"/>
        <end position="309"/>
    </location>
</feature>
<keyword evidence="3 13" id="KW-0031">Aminopeptidase</keyword>
<dbReference type="EMBL" id="JAVHNR010000007">
    <property type="protein sequence ID" value="KAK6336759.1"/>
    <property type="molecule type" value="Genomic_DNA"/>
</dbReference>
<gene>
    <name evidence="13" type="primary">LAP1_2</name>
    <name evidence="13" type="ORF">TWF718_009549</name>
</gene>
<evidence type="ECO:0000256" key="4">
    <source>
        <dbReference type="ARBA" id="ARBA00022670"/>
    </source>
</evidence>
<keyword evidence="4 11" id="KW-0645">Protease</keyword>
<evidence type="ECO:0000259" key="12">
    <source>
        <dbReference type="Pfam" id="PF04389"/>
    </source>
</evidence>
<comment type="subunit">
    <text evidence="2">Monomer.</text>
</comment>
<dbReference type="SUPFAM" id="SSF53187">
    <property type="entry name" value="Zn-dependent exopeptidases"/>
    <property type="match status" value="1"/>
</dbReference>
<dbReference type="GO" id="GO:0006508">
    <property type="term" value="P:proteolysis"/>
    <property type="evidence" value="ECO:0007669"/>
    <property type="project" value="UniProtKB-KW"/>
</dbReference>
<dbReference type="EC" id="3.4.-.-" evidence="11"/>
<evidence type="ECO:0000256" key="2">
    <source>
        <dbReference type="ARBA" id="ARBA00011245"/>
    </source>
</evidence>
<comment type="cofactor">
    <cofactor evidence="1">
        <name>Zn(2+)</name>
        <dbReference type="ChEBI" id="CHEBI:29105"/>
    </cofactor>
</comment>
<keyword evidence="9" id="KW-1015">Disulfide bond</keyword>
<dbReference type="PANTHER" id="PTHR12147">
    <property type="entry name" value="METALLOPEPTIDASE M28 FAMILY MEMBER"/>
    <property type="match status" value="1"/>
</dbReference>
<evidence type="ECO:0000313" key="13">
    <source>
        <dbReference type="EMBL" id="KAK6336759.1"/>
    </source>
</evidence>
<keyword evidence="8 11" id="KW-0862">Zinc</keyword>
<evidence type="ECO:0000313" key="14">
    <source>
        <dbReference type="Proteomes" id="UP001313282"/>
    </source>
</evidence>
<keyword evidence="14" id="KW-1185">Reference proteome</keyword>
<evidence type="ECO:0000256" key="10">
    <source>
        <dbReference type="ARBA" id="ARBA00043962"/>
    </source>
</evidence>
<evidence type="ECO:0000256" key="6">
    <source>
        <dbReference type="ARBA" id="ARBA00022729"/>
    </source>
</evidence>
<keyword evidence="5 11" id="KW-0479">Metal-binding</keyword>
<keyword evidence="7 11" id="KW-0378">Hydrolase</keyword>
<comment type="similarity">
    <text evidence="10">Belongs to the peptidase M28 family. M28E subfamily.</text>
</comment>
<dbReference type="InterPro" id="IPR045175">
    <property type="entry name" value="M28_fam"/>
</dbReference>
<name>A0AAN8RFH2_9PEZI</name>
<sequence length="423" mass="46433">MSPNCPLPPAIFPKTTSPTSKTLITTLLHSSTAPSNILSNVTTDLKHLTTSFKTRYFRSDDGRQAAVWVYQRLEGMIGGSGYGEASVRFFNHSWVQPSVIARIGGSSGSTIVLSCHLDSVNLNLPAFFKAPGANDNASGVSALLSIFQTLLLIPTTSNPHLPFKNTIEFHFYAAEESGLWGSAEVFSSYNKMYKPIHSVLTFDTIGRPPPPQSPPQKNKQIGIVADFLLPEFKQYIELLIKEYTNPNIDSVETSCGYACSDHASAVRFGYPGALLTSGRLEDVIDGKVLDYSHSGGDTMEKLDLGLIVEFVRFGVAWCVELGFAELGGNDNNGNGNNINNNEGRRAYLCDNGYPDGWMGSVRRFSAARAAEPLGIGLWVFVLIVMLGIARPWEEVPIIMKMGRRVRRRARRGYRVLVGREGED</sequence>
<proteinExistence type="inferred from homology"/>
<dbReference type="GO" id="GO:0004177">
    <property type="term" value="F:aminopeptidase activity"/>
    <property type="evidence" value="ECO:0007669"/>
    <property type="project" value="UniProtKB-KW"/>
</dbReference>
<accession>A0AAN8RFH2</accession>
<evidence type="ECO:0000256" key="9">
    <source>
        <dbReference type="ARBA" id="ARBA00023157"/>
    </source>
</evidence>
<evidence type="ECO:0000256" key="3">
    <source>
        <dbReference type="ARBA" id="ARBA00022438"/>
    </source>
</evidence>
<dbReference type="GO" id="GO:0046872">
    <property type="term" value="F:metal ion binding"/>
    <property type="evidence" value="ECO:0007669"/>
    <property type="project" value="UniProtKB-KW"/>
</dbReference>
<reference evidence="13 14" key="1">
    <citation type="submission" date="2019-10" db="EMBL/GenBank/DDBJ databases">
        <authorList>
            <person name="Palmer J.M."/>
        </authorList>
    </citation>
    <scope>NUCLEOTIDE SEQUENCE [LARGE SCALE GENOMIC DNA]</scope>
    <source>
        <strain evidence="13 14">TWF718</strain>
    </source>
</reference>
<dbReference type="AlphaFoldDB" id="A0AAN8RFH2"/>
<evidence type="ECO:0000256" key="7">
    <source>
        <dbReference type="ARBA" id="ARBA00022801"/>
    </source>
</evidence>
<organism evidence="13 14">
    <name type="scientific">Orbilia javanica</name>
    <dbReference type="NCBI Taxonomy" id="47235"/>
    <lineage>
        <taxon>Eukaryota</taxon>
        <taxon>Fungi</taxon>
        <taxon>Dikarya</taxon>
        <taxon>Ascomycota</taxon>
        <taxon>Pezizomycotina</taxon>
        <taxon>Orbiliomycetes</taxon>
        <taxon>Orbiliales</taxon>
        <taxon>Orbiliaceae</taxon>
        <taxon>Orbilia</taxon>
    </lineage>
</organism>
<comment type="caution">
    <text evidence="13">The sequence shown here is derived from an EMBL/GenBank/DDBJ whole genome shotgun (WGS) entry which is preliminary data.</text>
</comment>
<evidence type="ECO:0000256" key="1">
    <source>
        <dbReference type="ARBA" id="ARBA00001947"/>
    </source>
</evidence>
<dbReference type="Pfam" id="PF04389">
    <property type="entry name" value="Peptidase_M28"/>
    <property type="match status" value="1"/>
</dbReference>
<evidence type="ECO:0000256" key="11">
    <source>
        <dbReference type="RuleBase" id="RU361240"/>
    </source>
</evidence>
<evidence type="ECO:0000256" key="8">
    <source>
        <dbReference type="ARBA" id="ARBA00022833"/>
    </source>
</evidence>
<dbReference type="PANTHER" id="PTHR12147:SF56">
    <property type="entry name" value="AMINOPEPTIDASE YDR415C-RELATED"/>
    <property type="match status" value="1"/>
</dbReference>
<keyword evidence="6" id="KW-0732">Signal</keyword>
<evidence type="ECO:0000256" key="5">
    <source>
        <dbReference type="ARBA" id="ARBA00022723"/>
    </source>
</evidence>
<dbReference type="InterPro" id="IPR007484">
    <property type="entry name" value="Peptidase_M28"/>
</dbReference>
<dbReference type="Gene3D" id="3.40.630.10">
    <property type="entry name" value="Zn peptidases"/>
    <property type="match status" value="1"/>
</dbReference>
<dbReference type="Proteomes" id="UP001313282">
    <property type="component" value="Unassembled WGS sequence"/>
</dbReference>